<dbReference type="InterPro" id="IPR037721">
    <property type="entry name" value="Ferlin"/>
</dbReference>
<evidence type="ECO:0000256" key="5">
    <source>
        <dbReference type="ARBA" id="ARBA00023136"/>
    </source>
</evidence>
<protein>
    <recommendedName>
        <fullName evidence="6">C2 domain-containing protein</fullName>
    </recommendedName>
</protein>
<dbReference type="GO" id="GO:0016020">
    <property type="term" value="C:membrane"/>
    <property type="evidence" value="ECO:0007669"/>
    <property type="project" value="UniProtKB-SubCell"/>
</dbReference>
<evidence type="ECO:0000256" key="3">
    <source>
        <dbReference type="ARBA" id="ARBA00022737"/>
    </source>
</evidence>
<dbReference type="EMBL" id="ADTU01019694">
    <property type="status" value="NOT_ANNOTATED_CDS"/>
    <property type="molecule type" value="Genomic_DNA"/>
</dbReference>
<evidence type="ECO:0000313" key="8">
    <source>
        <dbReference type="Proteomes" id="UP000005205"/>
    </source>
</evidence>
<dbReference type="SMART" id="SM01202">
    <property type="entry name" value="FerI"/>
    <property type="match status" value="1"/>
</dbReference>
<dbReference type="Pfam" id="PF00168">
    <property type="entry name" value="C2"/>
    <property type="match status" value="1"/>
</dbReference>
<feature type="domain" description="C2" evidence="6">
    <location>
        <begin position="1"/>
        <end position="113"/>
    </location>
</feature>
<dbReference type="eggNOG" id="KOG1326">
    <property type="taxonomic scope" value="Eukaryota"/>
</dbReference>
<dbReference type="AlphaFoldDB" id="A0A158NLV4"/>
<dbReference type="InParanoid" id="A0A158NLV4"/>
<proteinExistence type="predicted"/>
<evidence type="ECO:0000256" key="2">
    <source>
        <dbReference type="ARBA" id="ARBA00022692"/>
    </source>
</evidence>
<evidence type="ECO:0000313" key="7">
    <source>
        <dbReference type="EnsemblMetazoa" id="XP_012058512.1"/>
    </source>
</evidence>
<dbReference type="STRING" id="12957.A0A158NLV4"/>
<reference evidence="7" key="2">
    <citation type="submission" date="2016-04" db="UniProtKB">
        <authorList>
            <consortium name="EnsemblMetazoa"/>
        </authorList>
    </citation>
    <scope>IDENTIFICATION</scope>
</reference>
<keyword evidence="3" id="KW-0677">Repeat</keyword>
<keyword evidence="8" id="KW-1185">Reference proteome</keyword>
<gene>
    <name evidence="7" type="primary">105621654</name>
</gene>
<keyword evidence="4" id="KW-1133">Transmembrane helix</keyword>
<dbReference type="Pfam" id="PF08151">
    <property type="entry name" value="FerI"/>
    <property type="match status" value="1"/>
</dbReference>
<accession>A0A158NLV4</accession>
<organism evidence="7 8">
    <name type="scientific">Atta cephalotes</name>
    <name type="common">Leafcutter ant</name>
    <dbReference type="NCBI Taxonomy" id="12957"/>
    <lineage>
        <taxon>Eukaryota</taxon>
        <taxon>Metazoa</taxon>
        <taxon>Ecdysozoa</taxon>
        <taxon>Arthropoda</taxon>
        <taxon>Hexapoda</taxon>
        <taxon>Insecta</taxon>
        <taxon>Pterygota</taxon>
        <taxon>Neoptera</taxon>
        <taxon>Endopterygota</taxon>
        <taxon>Hymenoptera</taxon>
        <taxon>Apocrita</taxon>
        <taxon>Aculeata</taxon>
        <taxon>Formicoidea</taxon>
        <taxon>Formicidae</taxon>
        <taxon>Myrmicinae</taxon>
        <taxon>Atta</taxon>
    </lineage>
</organism>
<reference evidence="8" key="1">
    <citation type="journal article" date="2011" name="PLoS Genet.">
        <title>The genome sequence of the leaf-cutter ant Atta cephalotes reveals insights into its obligate symbiotic lifestyle.</title>
        <authorList>
            <person name="Suen G."/>
            <person name="Teiling C."/>
            <person name="Li L."/>
            <person name="Holt C."/>
            <person name="Abouheif E."/>
            <person name="Bornberg-Bauer E."/>
            <person name="Bouffard P."/>
            <person name="Caldera E.J."/>
            <person name="Cash E."/>
            <person name="Cavanaugh A."/>
            <person name="Denas O."/>
            <person name="Elhaik E."/>
            <person name="Fave M.J."/>
            <person name="Gadau J."/>
            <person name="Gibson J.D."/>
            <person name="Graur D."/>
            <person name="Grubbs K.J."/>
            <person name="Hagen D.E."/>
            <person name="Harkins T.T."/>
            <person name="Helmkampf M."/>
            <person name="Hu H."/>
            <person name="Johnson B.R."/>
            <person name="Kim J."/>
            <person name="Marsh S.E."/>
            <person name="Moeller J.A."/>
            <person name="Munoz-Torres M.C."/>
            <person name="Murphy M.C."/>
            <person name="Naughton M.C."/>
            <person name="Nigam S."/>
            <person name="Overson R."/>
            <person name="Rajakumar R."/>
            <person name="Reese J.T."/>
            <person name="Scott J.J."/>
            <person name="Smith C.R."/>
            <person name="Tao S."/>
            <person name="Tsutsui N.D."/>
            <person name="Viljakainen L."/>
            <person name="Wissler L."/>
            <person name="Yandell M.D."/>
            <person name="Zimmer F."/>
            <person name="Taylor J."/>
            <person name="Slater S.C."/>
            <person name="Clifton S.W."/>
            <person name="Warren W.C."/>
            <person name="Elsik C.G."/>
            <person name="Smith C.D."/>
            <person name="Weinstock G.M."/>
            <person name="Gerardo N.M."/>
            <person name="Currie C.R."/>
        </authorList>
    </citation>
    <scope>NUCLEOTIDE SEQUENCE [LARGE SCALE GENOMIC DNA]</scope>
</reference>
<evidence type="ECO:0000256" key="1">
    <source>
        <dbReference type="ARBA" id="ARBA00004167"/>
    </source>
</evidence>
<keyword evidence="2" id="KW-0812">Transmembrane</keyword>
<dbReference type="Gene3D" id="2.60.40.150">
    <property type="entry name" value="C2 domain"/>
    <property type="match status" value="1"/>
</dbReference>
<sequence length="187" mass="21901">MPFKKFRPKFSIYQVCITILEARYLPQNANPLVIVKVGNRKRRTVLREKTDNPIYNEYFVFDFTCSLDNLLNTRITIAVYLRTFVRLKFHGNTSFEVATVWEQPDRQYYHKWAVLTDPKDLTAGPKGYVKCNITVNVKDEKVKVHPEILDEDDIEGNLLLPIGGEKLPFRQRARYVFIVYRADGLPD</sequence>
<dbReference type="KEGG" id="acep:105621654"/>
<dbReference type="Proteomes" id="UP000005205">
    <property type="component" value="Unassembled WGS sequence"/>
</dbReference>
<dbReference type="SUPFAM" id="SSF49562">
    <property type="entry name" value="C2 domain (Calcium/lipid-binding domain, CaLB)"/>
    <property type="match status" value="1"/>
</dbReference>
<dbReference type="OrthoDB" id="7371898at2759"/>
<keyword evidence="5" id="KW-0472">Membrane</keyword>
<dbReference type="EMBL" id="ADTU01019695">
    <property type="status" value="NOT_ANNOTATED_CDS"/>
    <property type="molecule type" value="Genomic_DNA"/>
</dbReference>
<evidence type="ECO:0000259" key="6">
    <source>
        <dbReference type="PROSITE" id="PS50004"/>
    </source>
</evidence>
<dbReference type="GO" id="GO:0007009">
    <property type="term" value="P:plasma membrane organization"/>
    <property type="evidence" value="ECO:0007669"/>
    <property type="project" value="TreeGrafter"/>
</dbReference>
<dbReference type="SMART" id="SM00239">
    <property type="entry name" value="C2"/>
    <property type="match status" value="1"/>
</dbReference>
<dbReference type="PANTHER" id="PTHR12546:SF60">
    <property type="entry name" value="MISFIRE, ISOFORM F"/>
    <property type="match status" value="1"/>
</dbReference>
<dbReference type="InterPro" id="IPR000008">
    <property type="entry name" value="C2_dom"/>
</dbReference>
<dbReference type="InterPro" id="IPR035892">
    <property type="entry name" value="C2_domain_sf"/>
</dbReference>
<evidence type="ECO:0000256" key="4">
    <source>
        <dbReference type="ARBA" id="ARBA00022989"/>
    </source>
</evidence>
<comment type="subcellular location">
    <subcellularLocation>
        <location evidence="1">Membrane</location>
        <topology evidence="1">Single-pass membrane protein</topology>
    </subcellularLocation>
</comment>
<dbReference type="EnsemblMetazoa" id="XM_012203122.1">
    <property type="protein sequence ID" value="XP_012058512.1"/>
    <property type="gene ID" value="LOC105621654"/>
</dbReference>
<dbReference type="PROSITE" id="PS50004">
    <property type="entry name" value="C2"/>
    <property type="match status" value="1"/>
</dbReference>
<dbReference type="PANTHER" id="PTHR12546">
    <property type="entry name" value="FER-1-LIKE"/>
    <property type="match status" value="1"/>
</dbReference>
<name>A0A158NLV4_ATTCE</name>
<dbReference type="InterPro" id="IPR012968">
    <property type="entry name" value="FerIin_dom"/>
</dbReference>